<name>A0ACB7Z427_9ERIC</name>
<protein>
    <submittedName>
        <fullName evidence="1">Uncharacterized protein</fullName>
    </submittedName>
</protein>
<proteinExistence type="predicted"/>
<dbReference type="Proteomes" id="UP000828048">
    <property type="component" value="Chromosome 4"/>
</dbReference>
<evidence type="ECO:0000313" key="2">
    <source>
        <dbReference type="Proteomes" id="UP000828048"/>
    </source>
</evidence>
<accession>A0ACB7Z427</accession>
<reference evidence="1 2" key="1">
    <citation type="journal article" date="2021" name="Hortic Res">
        <title>High-quality reference genome and annotation aids understanding of berry development for evergreen blueberry (Vaccinium darrowii).</title>
        <authorList>
            <person name="Yu J."/>
            <person name="Hulse-Kemp A.M."/>
            <person name="Babiker E."/>
            <person name="Staton M."/>
        </authorList>
    </citation>
    <scope>NUCLEOTIDE SEQUENCE [LARGE SCALE GENOMIC DNA]</scope>
    <source>
        <strain evidence="2">cv. NJ 8807/NJ 8810</strain>
        <tissue evidence="1">Young leaf</tissue>
    </source>
</reference>
<evidence type="ECO:0000313" key="1">
    <source>
        <dbReference type="EMBL" id="KAH7859692.1"/>
    </source>
</evidence>
<gene>
    <name evidence="1" type="ORF">Vadar_004399</name>
</gene>
<sequence length="571" mass="63465">MELSLVGLQSAGKTSLVNAITTGDYNKDMIPTVGFNMRKVTKGNVTIKLWDLGGQRRFRGMWERYCRGVSAILYVVDAADRDSVPISRSELHELLTKPSLSGIPLLVLGNKIDKSEAISKQALMDQLGLESISEREVCCYMISCKDSVNIDAVIDWLIKHSKTWWEISCSSGWPFSGNSKGFMRRPPLLRRSDYLNMLNDIHDFELAFDCGDVEWRKSFSEQFGKAIVCSDAAAEAARYGFTAVERPEGFLVLAIASLGKHVTELNQTPEAERLAVNSWARYGRSSIGSRETKAPVVTYGGAIKVKANSTSSASHESILNYTFLLRLIDVFGFSNLSVQKVEDGEYAVMLKCSVLRLGESLVGENNFYPPKEINIGSVSRDEQDITVTHIREVLTGLRDVKYLACGILLNVGQNGLRSADQSVRMFDCRNLISNGVGSPIQKFEGHKSAVLCVQDNYIPVVPRSDVPSSQMAMEIIIRQNFQMSMRLLGLWFGRFMMNPILSIPLIHLPPVTIHLVEDASGSYIPLPMQPTSEITVEAHRPLGWIIQLQLCFPQEGIGFSSYFNPDTHNGS</sequence>
<dbReference type="EMBL" id="CM037154">
    <property type="protein sequence ID" value="KAH7859692.1"/>
    <property type="molecule type" value="Genomic_DNA"/>
</dbReference>
<keyword evidence="2" id="KW-1185">Reference proteome</keyword>
<comment type="caution">
    <text evidence="1">The sequence shown here is derived from an EMBL/GenBank/DDBJ whole genome shotgun (WGS) entry which is preliminary data.</text>
</comment>
<organism evidence="1 2">
    <name type="scientific">Vaccinium darrowii</name>
    <dbReference type="NCBI Taxonomy" id="229202"/>
    <lineage>
        <taxon>Eukaryota</taxon>
        <taxon>Viridiplantae</taxon>
        <taxon>Streptophyta</taxon>
        <taxon>Embryophyta</taxon>
        <taxon>Tracheophyta</taxon>
        <taxon>Spermatophyta</taxon>
        <taxon>Magnoliopsida</taxon>
        <taxon>eudicotyledons</taxon>
        <taxon>Gunneridae</taxon>
        <taxon>Pentapetalae</taxon>
        <taxon>asterids</taxon>
        <taxon>Ericales</taxon>
        <taxon>Ericaceae</taxon>
        <taxon>Vaccinioideae</taxon>
        <taxon>Vaccinieae</taxon>
        <taxon>Vaccinium</taxon>
    </lineage>
</organism>